<reference evidence="2" key="2">
    <citation type="submission" date="2016-09" db="EMBL/GenBank/DDBJ databases">
        <authorList>
            <person name="Capua I."/>
            <person name="De Benedictis P."/>
            <person name="Joannis T."/>
            <person name="Lombin L.H."/>
            <person name="Cattoli G."/>
        </authorList>
    </citation>
    <scope>NUCLEOTIDE SEQUENCE [LARGE SCALE GENOMIC DNA]</scope>
    <source>
        <strain evidence="2">MSU</strain>
    </source>
</reference>
<evidence type="ECO:0000313" key="2">
    <source>
        <dbReference type="EMBL" id="OHT46176.1"/>
    </source>
</evidence>
<proteinExistence type="predicted"/>
<evidence type="ECO:0000256" key="1">
    <source>
        <dbReference type="SAM" id="Phobius"/>
    </source>
</evidence>
<feature type="transmembrane region" description="Helical" evidence="1">
    <location>
        <begin position="9"/>
        <end position="26"/>
    </location>
</feature>
<sequence>MGYIKYTQYVYIIFAIYFIYDGFTKINDGNDTAALSFLIAGMAVFMFFFRRKFVKKFDDRNKKQ</sequence>
<keyword evidence="5" id="KW-1185">Reference proteome</keyword>
<evidence type="ECO:0000313" key="3">
    <source>
        <dbReference type="EMBL" id="OXB22135.1"/>
    </source>
</evidence>
<dbReference type="RefSeq" id="WP_017494781.1">
    <property type="nucleotide sequence ID" value="NZ_CP166110.1"/>
</dbReference>
<evidence type="ECO:0000313" key="4">
    <source>
        <dbReference type="Proteomes" id="UP000180252"/>
    </source>
</evidence>
<name>A0A1S1JAJ3_9FLAO</name>
<reference evidence="3 5" key="3">
    <citation type="submission" date="2016-11" db="EMBL/GenBank/DDBJ databases">
        <title>Whole genomes of Flavobacteriaceae.</title>
        <authorList>
            <person name="Stine C."/>
            <person name="Li C."/>
            <person name="Tadesse D."/>
        </authorList>
    </citation>
    <scope>NUCLEOTIDE SEQUENCE [LARGE SCALE GENOMIC DNA]</scope>
    <source>
        <strain evidence="3 5">ATCC BAA-2541</strain>
    </source>
</reference>
<dbReference type="EMBL" id="MUHG01000002">
    <property type="protein sequence ID" value="OXB22135.1"/>
    <property type="molecule type" value="Genomic_DNA"/>
</dbReference>
<protein>
    <submittedName>
        <fullName evidence="2">Uncharacterized protein</fullName>
    </submittedName>
</protein>
<keyword evidence="1" id="KW-0472">Membrane</keyword>
<accession>A0A1S1JAJ3</accession>
<gene>
    <name evidence="3" type="ORF">B0A71_01295</name>
    <name evidence="2" type="ORF">BHE19_01270</name>
</gene>
<dbReference type="EMBL" id="MIKE01000011">
    <property type="protein sequence ID" value="OHT46176.1"/>
    <property type="molecule type" value="Genomic_DNA"/>
</dbReference>
<comment type="caution">
    <text evidence="2">The sequence shown here is derived from an EMBL/GenBank/DDBJ whole genome shotgun (WGS) entry which is preliminary data.</text>
</comment>
<evidence type="ECO:0000313" key="5">
    <source>
        <dbReference type="Proteomes" id="UP000198319"/>
    </source>
</evidence>
<dbReference type="STRING" id="1278819.BHE19_01270"/>
<keyword evidence="1" id="KW-1133">Transmembrane helix</keyword>
<organism evidence="2 4">
    <name type="scientific">Flavobacterium tructae</name>
    <dbReference type="NCBI Taxonomy" id="1114873"/>
    <lineage>
        <taxon>Bacteria</taxon>
        <taxon>Pseudomonadati</taxon>
        <taxon>Bacteroidota</taxon>
        <taxon>Flavobacteriia</taxon>
        <taxon>Flavobacteriales</taxon>
        <taxon>Flavobacteriaceae</taxon>
        <taxon>Flavobacterium</taxon>
    </lineage>
</organism>
<reference evidence="4" key="1">
    <citation type="submission" date="2016-09" db="EMBL/GenBank/DDBJ databases">
        <authorList>
            <person name="Chen S."/>
            <person name="Walker E."/>
        </authorList>
    </citation>
    <scope>NUCLEOTIDE SEQUENCE [LARGE SCALE GENOMIC DNA]</scope>
    <source>
        <strain evidence="4">MSU</strain>
    </source>
</reference>
<dbReference type="Proteomes" id="UP000198319">
    <property type="component" value="Unassembled WGS sequence"/>
</dbReference>
<keyword evidence="1" id="KW-0812">Transmembrane</keyword>
<dbReference type="Proteomes" id="UP000180252">
    <property type="component" value="Unassembled WGS sequence"/>
</dbReference>
<dbReference type="AlphaFoldDB" id="A0A1S1JAJ3"/>
<feature type="transmembrane region" description="Helical" evidence="1">
    <location>
        <begin position="32"/>
        <end position="49"/>
    </location>
</feature>